<organism evidence="2 3">
    <name type="scientific">Pleurostoma richardsiae</name>
    <dbReference type="NCBI Taxonomy" id="41990"/>
    <lineage>
        <taxon>Eukaryota</taxon>
        <taxon>Fungi</taxon>
        <taxon>Dikarya</taxon>
        <taxon>Ascomycota</taxon>
        <taxon>Pezizomycotina</taxon>
        <taxon>Sordariomycetes</taxon>
        <taxon>Sordariomycetidae</taxon>
        <taxon>Calosphaeriales</taxon>
        <taxon>Pleurostomataceae</taxon>
        <taxon>Pleurostoma</taxon>
    </lineage>
</organism>
<sequence length="234" mass="24255">MLLKRKRSDSELSFSSNGTFLSSPPRPIGTAAMDFFGAMDTDQPASPSMTARSCTPAHLPSRTLKRFRDSRPSDEEVHQHTLNLLYSAAAAADPQPQHVLSPPATTIAAAPAPARNQPSLHSFWNLPSAPSSASSTPCASTMSTPNGGLPVHNRPTSCEDCGAGLGSGDDSMDVDGYGLEGTTSDHACGACGKAVCFSCSVSNLGEQRRCLMCAGRKVWVGGIGWATAAGVGVC</sequence>
<comment type="caution">
    <text evidence="2">The sequence shown here is derived from an EMBL/GenBank/DDBJ whole genome shotgun (WGS) entry which is preliminary data.</text>
</comment>
<dbReference type="Proteomes" id="UP001174694">
    <property type="component" value="Unassembled WGS sequence"/>
</dbReference>
<evidence type="ECO:0000256" key="1">
    <source>
        <dbReference type="SAM" id="MobiDB-lite"/>
    </source>
</evidence>
<proteinExistence type="predicted"/>
<dbReference type="AlphaFoldDB" id="A0AA38RLJ3"/>
<accession>A0AA38RLJ3</accession>
<gene>
    <name evidence="2" type="ORF">NKR23_g3789</name>
</gene>
<evidence type="ECO:0000313" key="2">
    <source>
        <dbReference type="EMBL" id="KAJ9150295.1"/>
    </source>
</evidence>
<evidence type="ECO:0000313" key="3">
    <source>
        <dbReference type="Proteomes" id="UP001174694"/>
    </source>
</evidence>
<name>A0AA38RLJ3_9PEZI</name>
<reference evidence="2" key="1">
    <citation type="submission" date="2022-07" db="EMBL/GenBank/DDBJ databases">
        <title>Fungi with potential for degradation of polypropylene.</title>
        <authorList>
            <person name="Gostincar C."/>
        </authorList>
    </citation>
    <scope>NUCLEOTIDE SEQUENCE</scope>
    <source>
        <strain evidence="2">EXF-13308</strain>
    </source>
</reference>
<feature type="region of interest" description="Disordered" evidence="1">
    <location>
        <begin position="1"/>
        <end position="26"/>
    </location>
</feature>
<dbReference type="EMBL" id="JANBVO010000008">
    <property type="protein sequence ID" value="KAJ9150295.1"/>
    <property type="molecule type" value="Genomic_DNA"/>
</dbReference>
<keyword evidence="3" id="KW-1185">Reference proteome</keyword>
<feature type="compositionally biased region" description="Polar residues" evidence="1">
    <location>
        <begin position="11"/>
        <end position="22"/>
    </location>
</feature>
<protein>
    <submittedName>
        <fullName evidence="2">Uncharacterized protein</fullName>
    </submittedName>
</protein>